<protein>
    <submittedName>
        <fullName evidence="1">Uncharacterized protein</fullName>
    </submittedName>
</protein>
<dbReference type="KEGG" id="reo:HUE58_01440"/>
<accession>A0A6N0HNI0</accession>
<evidence type="ECO:0000313" key="1">
    <source>
        <dbReference type="EMBL" id="QKQ23873.1"/>
    </source>
</evidence>
<organism evidence="1 2">
    <name type="scientific">Candidatus Ruthia endofausta</name>
    <dbReference type="NCBI Taxonomy" id="2738852"/>
    <lineage>
        <taxon>Bacteria</taxon>
        <taxon>Pseudomonadati</taxon>
        <taxon>Pseudomonadota</taxon>
        <taxon>Gammaproteobacteria</taxon>
        <taxon>Candidatus Pseudothioglobaceae</taxon>
        <taxon>Candidatus Ruthturnera</taxon>
    </lineage>
</organism>
<evidence type="ECO:0000313" key="2">
    <source>
        <dbReference type="Proteomes" id="UP000509429"/>
    </source>
</evidence>
<gene>
    <name evidence="1" type="ORF">HUE58_01440</name>
</gene>
<keyword evidence="2" id="KW-1185">Reference proteome</keyword>
<sequence length="51" mass="5738">MVIKSKSKKEMRKAFQPLTISVAGLFELNDILEKVLKAIKDSDTTQKLSTN</sequence>
<proteinExistence type="predicted"/>
<name>A0A6N0HNI0_9GAMM</name>
<dbReference type="Proteomes" id="UP000509429">
    <property type="component" value="Chromosome"/>
</dbReference>
<reference evidence="1 2" key="1">
    <citation type="submission" date="2020-05" db="EMBL/GenBank/DDBJ databases">
        <title>Horizontal transmission and recombination maintain forever young bacterial symbiont genomes.</title>
        <authorList>
            <person name="Russell S.L."/>
            <person name="Pepper-Tunick E."/>
            <person name="Svedberg J."/>
            <person name="Byrne A."/>
            <person name="Ruelas Castillo J."/>
            <person name="Vollmers C."/>
            <person name="Beinart R.A."/>
            <person name="Corbett-Detig R."/>
        </authorList>
    </citation>
    <scope>NUCLEOTIDE SEQUENCE [LARGE SCALE GENOMIC DNA]</scope>
    <source>
        <strain evidence="1">JDF_Ridge</strain>
    </source>
</reference>
<dbReference type="EMBL" id="CP054490">
    <property type="protein sequence ID" value="QKQ23873.1"/>
    <property type="molecule type" value="Genomic_DNA"/>
</dbReference>
<dbReference type="RefSeq" id="WP_174605313.1">
    <property type="nucleotide sequence ID" value="NZ_CP054490.1"/>
</dbReference>
<dbReference type="AlphaFoldDB" id="A0A6N0HNI0"/>